<dbReference type="SUPFAM" id="SSF160631">
    <property type="entry name" value="SMI1/KNR4-like"/>
    <property type="match status" value="1"/>
</dbReference>
<evidence type="ECO:0008006" key="3">
    <source>
        <dbReference type="Google" id="ProtNLM"/>
    </source>
</evidence>
<evidence type="ECO:0000313" key="2">
    <source>
        <dbReference type="Proteomes" id="UP000003460"/>
    </source>
</evidence>
<evidence type="ECO:0000313" key="1">
    <source>
        <dbReference type="EMBL" id="EEX70510.1"/>
    </source>
</evidence>
<dbReference type="RefSeq" id="WP_006256370.1">
    <property type="nucleotide sequence ID" value="NZ_GG700643.1"/>
</dbReference>
<reference evidence="1" key="1">
    <citation type="submission" date="2009-09" db="EMBL/GenBank/DDBJ databases">
        <authorList>
            <person name="Weinstock G."/>
            <person name="Sodergren E."/>
            <person name="Clifton S."/>
            <person name="Fulton L."/>
            <person name="Fulton B."/>
            <person name="Courtney L."/>
            <person name="Fronick C."/>
            <person name="Harrison M."/>
            <person name="Strong C."/>
            <person name="Farmer C."/>
            <person name="Delahaunty K."/>
            <person name="Markovic C."/>
            <person name="Hall O."/>
            <person name="Minx P."/>
            <person name="Tomlinson C."/>
            <person name="Mitreva M."/>
            <person name="Nelson J."/>
            <person name="Hou S."/>
            <person name="Wollam A."/>
            <person name="Pepin K.H."/>
            <person name="Johnson M."/>
            <person name="Bhonagiri V."/>
            <person name="Nash W.E."/>
            <person name="Warren W."/>
            <person name="Chinwalla A."/>
            <person name="Mardis E.R."/>
            <person name="Wilson R.K."/>
        </authorList>
    </citation>
    <scope>NUCLEOTIDE SEQUENCE [LARGE SCALE GENOMIC DNA]</scope>
    <source>
        <strain evidence="1">ATCC 51259</strain>
    </source>
</reference>
<accession>C9LJY8</accession>
<dbReference type="HOGENOM" id="CLU_1795741_0_0_10"/>
<dbReference type="OrthoDB" id="2596110at2"/>
<gene>
    <name evidence="1" type="ORF">GCWU000325_02552</name>
</gene>
<dbReference type="InterPro" id="IPR037883">
    <property type="entry name" value="Knr4/Smi1-like_sf"/>
</dbReference>
<protein>
    <recommendedName>
        <fullName evidence="3">SMI1 / KNR4 family protein</fullName>
    </recommendedName>
</protein>
<keyword evidence="2" id="KW-1185">Reference proteome</keyword>
<dbReference type="Proteomes" id="UP000003460">
    <property type="component" value="Unassembled WGS sequence"/>
</dbReference>
<dbReference type="eggNOG" id="ENOG5032RPN">
    <property type="taxonomic scope" value="Bacteria"/>
</dbReference>
<organism evidence="1 2">
    <name type="scientific">Alloprevotella tannerae ATCC 51259</name>
    <dbReference type="NCBI Taxonomy" id="626522"/>
    <lineage>
        <taxon>Bacteria</taxon>
        <taxon>Pseudomonadati</taxon>
        <taxon>Bacteroidota</taxon>
        <taxon>Bacteroidia</taxon>
        <taxon>Bacteroidales</taxon>
        <taxon>Prevotellaceae</taxon>
        <taxon>Alloprevotella</taxon>
    </lineage>
</organism>
<name>C9LJY8_9BACT</name>
<proteinExistence type="predicted"/>
<dbReference type="EMBL" id="ACIJ02000028">
    <property type="protein sequence ID" value="EEX70510.1"/>
    <property type="molecule type" value="Genomic_DNA"/>
</dbReference>
<dbReference type="AlphaFoldDB" id="C9LJY8"/>
<sequence>MLSEKIKNYLIESRLYDDTADEAYQKVMSNLGIDLETPFAQFNLYTNAVTFTGNRAELYNVCWFAINSIYYEQMASMRSVFRLPEEYIPLDSFEGEGGFFYNRNTGEVLELTLGKVYEDFQQGRLKPQWPDFNTFLEWYFDLS</sequence>
<dbReference type="GeneID" id="84577126"/>
<comment type="caution">
    <text evidence="1">The sequence shown here is derived from an EMBL/GenBank/DDBJ whole genome shotgun (WGS) entry which is preliminary data.</text>
</comment>